<dbReference type="AlphaFoldDB" id="A0A4Y2FMH6"/>
<keyword evidence="2" id="KW-1185">Reference proteome</keyword>
<comment type="caution">
    <text evidence="1">The sequence shown here is derived from an EMBL/GenBank/DDBJ whole genome shotgun (WGS) entry which is preliminary data.</text>
</comment>
<evidence type="ECO:0000313" key="2">
    <source>
        <dbReference type="Proteomes" id="UP000499080"/>
    </source>
</evidence>
<dbReference type="InterPro" id="IPR036397">
    <property type="entry name" value="RNaseH_sf"/>
</dbReference>
<gene>
    <name evidence="1" type="ORF">AVEN_215741_1</name>
</gene>
<evidence type="ECO:0000313" key="1">
    <source>
        <dbReference type="EMBL" id="GBM41579.1"/>
    </source>
</evidence>
<name>A0A4Y2FMH6_ARAVE</name>
<proteinExistence type="predicted"/>
<dbReference type="EMBL" id="BGPR01000967">
    <property type="protein sequence ID" value="GBM41579.1"/>
    <property type="molecule type" value="Genomic_DNA"/>
</dbReference>
<sequence length="103" mass="11954">MKTTPCIHGPTCQQGLFNMVVWSVCSWRNMGPLIRLEMTLAGDRYVSILSNHLNPLMPIVHSDGFGQFPQDNATPHRSRVATEWLKEHFSDFRHFHWHLNPQT</sequence>
<protein>
    <recommendedName>
        <fullName evidence="3">Tc1-like transposase DDE domain-containing protein</fullName>
    </recommendedName>
</protein>
<dbReference type="GO" id="GO:0003676">
    <property type="term" value="F:nucleic acid binding"/>
    <property type="evidence" value="ECO:0007669"/>
    <property type="project" value="InterPro"/>
</dbReference>
<dbReference type="OrthoDB" id="6429669at2759"/>
<dbReference type="Gene3D" id="3.30.420.10">
    <property type="entry name" value="Ribonuclease H-like superfamily/Ribonuclease H"/>
    <property type="match status" value="1"/>
</dbReference>
<accession>A0A4Y2FMH6</accession>
<organism evidence="1 2">
    <name type="scientific">Araneus ventricosus</name>
    <name type="common">Orbweaver spider</name>
    <name type="synonym">Epeira ventricosa</name>
    <dbReference type="NCBI Taxonomy" id="182803"/>
    <lineage>
        <taxon>Eukaryota</taxon>
        <taxon>Metazoa</taxon>
        <taxon>Ecdysozoa</taxon>
        <taxon>Arthropoda</taxon>
        <taxon>Chelicerata</taxon>
        <taxon>Arachnida</taxon>
        <taxon>Araneae</taxon>
        <taxon>Araneomorphae</taxon>
        <taxon>Entelegynae</taxon>
        <taxon>Araneoidea</taxon>
        <taxon>Araneidae</taxon>
        <taxon>Araneus</taxon>
    </lineage>
</organism>
<dbReference type="Proteomes" id="UP000499080">
    <property type="component" value="Unassembled WGS sequence"/>
</dbReference>
<evidence type="ECO:0008006" key="3">
    <source>
        <dbReference type="Google" id="ProtNLM"/>
    </source>
</evidence>
<reference evidence="1 2" key="1">
    <citation type="journal article" date="2019" name="Sci. Rep.">
        <title>Orb-weaving spider Araneus ventricosus genome elucidates the spidroin gene catalogue.</title>
        <authorList>
            <person name="Kono N."/>
            <person name="Nakamura H."/>
            <person name="Ohtoshi R."/>
            <person name="Moran D.A.P."/>
            <person name="Shinohara A."/>
            <person name="Yoshida Y."/>
            <person name="Fujiwara M."/>
            <person name="Mori M."/>
            <person name="Tomita M."/>
            <person name="Arakawa K."/>
        </authorList>
    </citation>
    <scope>NUCLEOTIDE SEQUENCE [LARGE SCALE GENOMIC DNA]</scope>
</reference>